<dbReference type="Proteomes" id="UP000694397">
    <property type="component" value="Chromosome 23"/>
</dbReference>
<gene>
    <name evidence="5" type="primary">GSDME</name>
</gene>
<dbReference type="GO" id="GO:0012501">
    <property type="term" value="P:programmed cell death"/>
    <property type="evidence" value="ECO:0007669"/>
    <property type="project" value="InterPro"/>
</dbReference>
<protein>
    <submittedName>
        <fullName evidence="5">Gasdermin E</fullName>
    </submittedName>
</protein>
<evidence type="ECO:0000256" key="3">
    <source>
        <dbReference type="ARBA" id="ARBA00023136"/>
    </source>
</evidence>
<name>A0A8C9WDY3_SCLFO</name>
<comment type="subcellular location">
    <subcellularLocation>
        <location evidence="1">Endomembrane system</location>
    </subcellularLocation>
</comment>
<sequence length="342" mass="37741">MFAKATKNFTKQIDPDGCLIPVSRLNNSDKLDMLSLVIKRNPFWFWQRPRYLPTDFTLSDVLLGEAIRPDVAESDFLKYEGMYSDNLAGKIDAGLGRVGLNLEGKGSSKLQSSFGHLKKQEVDVQNLLFASRDRLLNLDHCLVQQTREKRNDVFGVLKERIFTTQPCSITQEVMGQVNFACVTAAQVSVRENGNMEKDSNVSMEIPPHTVIAYSIIELEVKRGGQYELCLQPDTLGGFEADSAEADPLCISPLDVVLVDGPMAAGLRDELLIPGNAPLSILDERNADIPVFSACVNFCVSRCSCCRPPACLSAFSSICAHLISTLFCVSVDTLYYVWPVGSE</sequence>
<dbReference type="Pfam" id="PF04598">
    <property type="entry name" value="Gasdermin"/>
    <property type="match status" value="1"/>
</dbReference>
<evidence type="ECO:0000256" key="2">
    <source>
        <dbReference type="ARBA" id="ARBA00009279"/>
    </source>
</evidence>
<feature type="domain" description="Gasdermin pore forming" evidence="4">
    <location>
        <begin position="1"/>
        <end position="239"/>
    </location>
</feature>
<keyword evidence="3" id="KW-0472">Membrane</keyword>
<dbReference type="GO" id="GO:0005737">
    <property type="term" value="C:cytoplasm"/>
    <property type="evidence" value="ECO:0007669"/>
    <property type="project" value="TreeGrafter"/>
</dbReference>
<reference evidence="5" key="3">
    <citation type="submission" date="2025-09" db="UniProtKB">
        <authorList>
            <consortium name="Ensembl"/>
        </authorList>
    </citation>
    <scope>IDENTIFICATION</scope>
</reference>
<dbReference type="InterPro" id="IPR042377">
    <property type="entry name" value="GSDME"/>
</dbReference>
<keyword evidence="6" id="KW-1185">Reference proteome</keyword>
<dbReference type="Ensembl" id="ENSSFOT00015053255.1">
    <property type="protein sequence ID" value="ENSSFOP00015072565.1"/>
    <property type="gene ID" value="ENSSFOG00015030956.1"/>
</dbReference>
<dbReference type="AlphaFoldDB" id="A0A8C9WDY3"/>
<dbReference type="GeneTree" id="ENSGT00940000155880"/>
<dbReference type="GO" id="GO:0012505">
    <property type="term" value="C:endomembrane system"/>
    <property type="evidence" value="ECO:0007669"/>
    <property type="project" value="UniProtKB-SubCell"/>
</dbReference>
<comment type="similarity">
    <text evidence="2">Belongs to the gasdermin family.</text>
</comment>
<dbReference type="OrthoDB" id="8815334at2759"/>
<dbReference type="InterPro" id="IPR040460">
    <property type="entry name" value="Gasdermin_pore"/>
</dbReference>
<proteinExistence type="inferred from homology"/>
<dbReference type="PANTHER" id="PTHR15207">
    <property type="entry name" value="NONSYNDROMIC HEARING IMPAIRMENT PROTEIN"/>
    <property type="match status" value="1"/>
</dbReference>
<evidence type="ECO:0000259" key="4">
    <source>
        <dbReference type="Pfam" id="PF04598"/>
    </source>
</evidence>
<evidence type="ECO:0000256" key="1">
    <source>
        <dbReference type="ARBA" id="ARBA00004308"/>
    </source>
</evidence>
<dbReference type="PANTHER" id="PTHR15207:SF3">
    <property type="entry name" value="DEAFNESS, AUTOSOMAL DOMINANT 5-RELATED"/>
    <property type="match status" value="1"/>
</dbReference>
<reference evidence="5" key="2">
    <citation type="submission" date="2025-08" db="UniProtKB">
        <authorList>
            <consortium name="Ensembl"/>
        </authorList>
    </citation>
    <scope>IDENTIFICATION</scope>
</reference>
<organism evidence="5 6">
    <name type="scientific">Scleropages formosus</name>
    <name type="common">Asian bonytongue</name>
    <name type="synonym">Osteoglossum formosum</name>
    <dbReference type="NCBI Taxonomy" id="113540"/>
    <lineage>
        <taxon>Eukaryota</taxon>
        <taxon>Metazoa</taxon>
        <taxon>Chordata</taxon>
        <taxon>Craniata</taxon>
        <taxon>Vertebrata</taxon>
        <taxon>Euteleostomi</taxon>
        <taxon>Actinopterygii</taxon>
        <taxon>Neopterygii</taxon>
        <taxon>Teleostei</taxon>
        <taxon>Osteoglossocephala</taxon>
        <taxon>Osteoglossomorpha</taxon>
        <taxon>Osteoglossiformes</taxon>
        <taxon>Osteoglossidae</taxon>
        <taxon>Scleropages</taxon>
    </lineage>
</organism>
<evidence type="ECO:0000313" key="6">
    <source>
        <dbReference type="Proteomes" id="UP000694397"/>
    </source>
</evidence>
<evidence type="ECO:0000313" key="5">
    <source>
        <dbReference type="Ensembl" id="ENSSFOP00015072565.1"/>
    </source>
</evidence>
<accession>A0A8C9WDY3</accession>
<reference evidence="5 6" key="1">
    <citation type="submission" date="2019-04" db="EMBL/GenBank/DDBJ databases">
        <authorList>
            <consortium name="Wellcome Sanger Institute Data Sharing"/>
        </authorList>
    </citation>
    <scope>NUCLEOTIDE SEQUENCE [LARGE SCALE GENOMIC DNA]</scope>
</reference>